<dbReference type="EMBL" id="CAJOBR010077200">
    <property type="protein sequence ID" value="CAF5114606.1"/>
    <property type="molecule type" value="Genomic_DNA"/>
</dbReference>
<sequence>PFRVREASFDGVASNILYNNPSIFNTSLIYTCGQFLDKAPAKHYWSLLLDPLYILQYHRLHCLL</sequence>
<evidence type="ECO:0000313" key="5">
    <source>
        <dbReference type="Proteomes" id="UP000663873"/>
    </source>
</evidence>
<dbReference type="EMBL" id="CAJOBP010114702">
    <property type="protein sequence ID" value="CAF5011380.1"/>
    <property type="molecule type" value="Genomic_DNA"/>
</dbReference>
<dbReference type="Proteomes" id="UP000663851">
    <property type="component" value="Unassembled WGS sequence"/>
</dbReference>
<gene>
    <name evidence="1" type="ORF">HFQ381_LOCUS34769</name>
    <name evidence="3" type="ORF">QYT958_LOCUS45674</name>
    <name evidence="2" type="ORF">UJA718_LOCUS50635</name>
</gene>
<reference evidence="1" key="1">
    <citation type="submission" date="2021-02" db="EMBL/GenBank/DDBJ databases">
        <authorList>
            <person name="Nowell W R."/>
        </authorList>
    </citation>
    <scope>NUCLEOTIDE SEQUENCE</scope>
</reference>
<evidence type="ECO:0000313" key="4">
    <source>
        <dbReference type="Proteomes" id="UP000663851"/>
    </source>
</evidence>
<dbReference type="EMBL" id="CAJOBO010019025">
    <property type="protein sequence ID" value="CAF4633646.1"/>
    <property type="molecule type" value="Genomic_DNA"/>
</dbReference>
<protein>
    <submittedName>
        <fullName evidence="1">Uncharacterized protein</fullName>
    </submittedName>
</protein>
<dbReference type="AlphaFoldDB" id="A0A821ECN3"/>
<name>A0A821ECN3_9BILA</name>
<comment type="caution">
    <text evidence="1">The sequence shown here is derived from an EMBL/GenBank/DDBJ whole genome shotgun (WGS) entry which is preliminary data.</text>
</comment>
<organism evidence="1 4">
    <name type="scientific">Rotaria socialis</name>
    <dbReference type="NCBI Taxonomy" id="392032"/>
    <lineage>
        <taxon>Eukaryota</taxon>
        <taxon>Metazoa</taxon>
        <taxon>Spiralia</taxon>
        <taxon>Gnathifera</taxon>
        <taxon>Rotifera</taxon>
        <taxon>Eurotatoria</taxon>
        <taxon>Bdelloidea</taxon>
        <taxon>Philodinida</taxon>
        <taxon>Philodinidae</taxon>
        <taxon>Rotaria</taxon>
    </lineage>
</organism>
<feature type="non-terminal residue" evidence="1">
    <location>
        <position position="1"/>
    </location>
</feature>
<dbReference type="Proteomes" id="UP000663873">
    <property type="component" value="Unassembled WGS sequence"/>
</dbReference>
<proteinExistence type="predicted"/>
<evidence type="ECO:0000313" key="1">
    <source>
        <dbReference type="EMBL" id="CAF4633646.1"/>
    </source>
</evidence>
<dbReference type="Proteomes" id="UP000663848">
    <property type="component" value="Unassembled WGS sequence"/>
</dbReference>
<evidence type="ECO:0000313" key="2">
    <source>
        <dbReference type="EMBL" id="CAF5011380.1"/>
    </source>
</evidence>
<evidence type="ECO:0000313" key="3">
    <source>
        <dbReference type="EMBL" id="CAF5114606.1"/>
    </source>
</evidence>
<keyword evidence="5" id="KW-1185">Reference proteome</keyword>
<accession>A0A821ECN3</accession>